<reference evidence="2" key="1">
    <citation type="journal article" date="2020" name="New Phytol.">
        <title>Comparative genomics reveals dynamic genome evolution in host specialist ectomycorrhizal fungi.</title>
        <authorList>
            <person name="Lofgren L.A."/>
            <person name="Nguyen N.H."/>
            <person name="Vilgalys R."/>
            <person name="Ruytinx J."/>
            <person name="Liao H.L."/>
            <person name="Branco S."/>
            <person name="Kuo A."/>
            <person name="LaButti K."/>
            <person name="Lipzen A."/>
            <person name="Andreopoulos W."/>
            <person name="Pangilinan J."/>
            <person name="Riley R."/>
            <person name="Hundley H."/>
            <person name="Na H."/>
            <person name="Barry K."/>
            <person name="Grigoriev I.V."/>
            <person name="Stajich J.E."/>
            <person name="Kennedy P.G."/>
        </authorList>
    </citation>
    <scope>NUCLEOTIDE SEQUENCE</scope>
    <source>
        <strain evidence="2">FC423</strain>
    </source>
</reference>
<dbReference type="EMBL" id="JABBWM010000002">
    <property type="protein sequence ID" value="KAG2119786.1"/>
    <property type="molecule type" value="Genomic_DNA"/>
</dbReference>
<dbReference type="OrthoDB" id="5122891at2759"/>
<keyword evidence="3" id="KW-1185">Reference proteome</keyword>
<dbReference type="Proteomes" id="UP000823399">
    <property type="component" value="Unassembled WGS sequence"/>
</dbReference>
<evidence type="ECO:0000313" key="3">
    <source>
        <dbReference type="Proteomes" id="UP000823399"/>
    </source>
</evidence>
<accession>A0A9P7FJJ9</accession>
<organism evidence="2 3">
    <name type="scientific">Suillus discolor</name>
    <dbReference type="NCBI Taxonomy" id="1912936"/>
    <lineage>
        <taxon>Eukaryota</taxon>
        <taxon>Fungi</taxon>
        <taxon>Dikarya</taxon>
        <taxon>Basidiomycota</taxon>
        <taxon>Agaricomycotina</taxon>
        <taxon>Agaricomycetes</taxon>
        <taxon>Agaricomycetidae</taxon>
        <taxon>Boletales</taxon>
        <taxon>Suillineae</taxon>
        <taxon>Suillaceae</taxon>
        <taxon>Suillus</taxon>
    </lineage>
</organism>
<evidence type="ECO:0000313" key="2">
    <source>
        <dbReference type="EMBL" id="KAG2119786.1"/>
    </source>
</evidence>
<gene>
    <name evidence="2" type="ORF">F5147DRAFT_665383</name>
</gene>
<dbReference type="RefSeq" id="XP_041299612.1">
    <property type="nucleotide sequence ID" value="XM_041435102.1"/>
</dbReference>
<dbReference type="PANTHER" id="PTHR10622">
    <property type="entry name" value="HET DOMAIN-CONTAINING PROTEIN"/>
    <property type="match status" value="1"/>
</dbReference>
<name>A0A9P7FJJ9_9AGAM</name>
<dbReference type="Pfam" id="PF06985">
    <property type="entry name" value="HET"/>
    <property type="match status" value="1"/>
</dbReference>
<dbReference type="InterPro" id="IPR010730">
    <property type="entry name" value="HET"/>
</dbReference>
<dbReference type="AlphaFoldDB" id="A0A9P7FJJ9"/>
<comment type="caution">
    <text evidence="2">The sequence shown here is derived from an EMBL/GenBank/DDBJ whole genome shotgun (WGS) entry which is preliminary data.</text>
</comment>
<dbReference type="PANTHER" id="PTHR10622:SF10">
    <property type="entry name" value="HET DOMAIN-CONTAINING PROTEIN"/>
    <property type="match status" value="1"/>
</dbReference>
<dbReference type="GeneID" id="64697361"/>
<protein>
    <submittedName>
        <fullName evidence="2">Heterokaryon incompatibility protein-domain-containing protein</fullName>
    </submittedName>
</protein>
<sequence>MHLLHTTTKKLEEFVNPPDYAILSHRWREEEVLFADIHQEHAKGMKGYAKVEGCCEQARRDGYQYVWIDTCCIDKNSSAALAEAINSMFAWYEDAQVCYVYLDDVTDNGDLDTESAFAKSEWFTRGWTLQELIAPTSLFFFDSRWREIGSKSSLAGLLSSITRVHANVLTRVNAGSDKLVATRESFSVATKMSWAAGRKTTRPEDRAYSLMGIFKVHMPVIYGEGEKKAFFRLQLEIIRTSHDQSIFAWCSPGVGGYKTGTWPFAPYPDYFAKSGNIEDVPSNQWIRYSLKFISLDAPRLDFAATNDGLYISLPLRPLVDETDEFIALLSCRRRVNDGEYHNIGIRLRRSVGNAERYERIDYHTLEDIVDTCKEFKVKRIHISFPLPSDSIHDISFFNTSTSLFIRHVGVEEHGFSVINMETAPSCNLQMQDSSFVLLTRRPTPSPQPPKEDLKCPHHLPWTADSSWLASFTYHNSTTKEQFVVTMGVCWVRDGGPWLRITSEKPPANQLSRLKIDWTSYLLKAGKKVTASVKNGGHASAGKKRSIMFDRYSVNITVYGDL</sequence>
<feature type="domain" description="Heterokaryon incompatibility" evidence="1">
    <location>
        <begin position="20"/>
        <end position="109"/>
    </location>
</feature>
<proteinExistence type="predicted"/>
<evidence type="ECO:0000259" key="1">
    <source>
        <dbReference type="Pfam" id="PF06985"/>
    </source>
</evidence>